<dbReference type="RefSeq" id="WP_161111630.1">
    <property type="nucleotide sequence ID" value="NZ_WWHY01000001.1"/>
</dbReference>
<gene>
    <name evidence="2" type="ORF">GTW20_21020</name>
</gene>
<dbReference type="EMBL" id="WWHY01000001">
    <property type="protein sequence ID" value="MYR34662.1"/>
    <property type="molecule type" value="Genomic_DNA"/>
</dbReference>
<reference evidence="2 3" key="1">
    <citation type="journal article" date="2019" name="Nat. Commun.">
        <title>The antimicrobial potential of Streptomyces from insect microbiomes.</title>
        <authorList>
            <person name="Chevrette M.G."/>
            <person name="Carlson C.M."/>
            <person name="Ortega H.E."/>
            <person name="Thomas C."/>
            <person name="Ananiev G.E."/>
            <person name="Barns K.J."/>
            <person name="Book A.J."/>
            <person name="Cagnazzo J."/>
            <person name="Carlos C."/>
            <person name="Flanigan W."/>
            <person name="Grubbs K.J."/>
            <person name="Horn H.A."/>
            <person name="Hoffmann F.M."/>
            <person name="Klassen J.L."/>
            <person name="Knack J.J."/>
            <person name="Lewin G.R."/>
            <person name="McDonald B.R."/>
            <person name="Muller L."/>
            <person name="Melo W.G.P."/>
            <person name="Pinto-Tomas A.A."/>
            <person name="Schmitz A."/>
            <person name="Wendt-Pienkowski E."/>
            <person name="Wildman S."/>
            <person name="Zhao M."/>
            <person name="Zhang F."/>
            <person name="Bugni T.S."/>
            <person name="Andes D.R."/>
            <person name="Pupo M.T."/>
            <person name="Currie C.R."/>
        </authorList>
    </citation>
    <scope>NUCLEOTIDE SEQUENCE [LARGE SCALE GENOMIC DNA]</scope>
    <source>
        <strain evidence="2 3">SID5840</strain>
    </source>
</reference>
<feature type="compositionally biased region" description="Gly residues" evidence="1">
    <location>
        <begin position="332"/>
        <end position="351"/>
    </location>
</feature>
<comment type="caution">
    <text evidence="2">The sequence shown here is derived from an EMBL/GenBank/DDBJ whole genome shotgun (WGS) entry which is preliminary data.</text>
</comment>
<evidence type="ECO:0000313" key="2">
    <source>
        <dbReference type="EMBL" id="MYR34662.1"/>
    </source>
</evidence>
<dbReference type="AlphaFoldDB" id="A0A7K2IXG4"/>
<name>A0A7K2IXG4_9ACTN</name>
<sequence>MFGILRPCRHSLSDGLAEEWMSHLCGLCLALRDGHGQMSRMATNHDGLVVSVLATAQSRERSGSRMAGPCPLRGMRSARVAEGSGTDLAATVSLMLASAKVRDHIEDGDGAFARPGVRAVAGRVARRWQQGARTSGEGLGFDGAALALVVDRQREVESEAGEGTDVLTVTAPTEVATAEAFAHTAILTDRPSNHAALHEAGRLFGRIAHLLDAVEDRKEDLEKGAWNPLTATGTGLDRARELCDDAVLGVSLALDEAEFTDDRLVRALLVTELGKAVERTFAHAGYHGHPGHPGHPGRHGHSGHQGHPQGHPGHAHGPHQGHGAGAHHGHGHGAPGGHGHGGGPGHTGGGGGRRDKGHDESGGCCSGCSCSTPALESPPRRRGPLMGCAAALLMCCTCQFCCRDPHPGPWSGEPRRSWCDYCECCTCCNCCQCCSCCE</sequence>
<organism evidence="2 3">
    <name type="scientific">Nocardiopsis alba</name>
    <dbReference type="NCBI Taxonomy" id="53437"/>
    <lineage>
        <taxon>Bacteria</taxon>
        <taxon>Bacillati</taxon>
        <taxon>Actinomycetota</taxon>
        <taxon>Actinomycetes</taxon>
        <taxon>Streptosporangiales</taxon>
        <taxon>Nocardiopsidaceae</taxon>
        <taxon>Nocardiopsis</taxon>
    </lineage>
</organism>
<dbReference type="Pfam" id="PF18937">
    <property type="entry name" value="DUF5685"/>
    <property type="match status" value="1"/>
</dbReference>
<protein>
    <submittedName>
        <fullName evidence="2">Regulator</fullName>
    </submittedName>
</protein>
<feature type="compositionally biased region" description="Basic residues" evidence="1">
    <location>
        <begin position="289"/>
        <end position="304"/>
    </location>
</feature>
<accession>A0A7K2IXG4</accession>
<dbReference type="Proteomes" id="UP000467124">
    <property type="component" value="Unassembled WGS sequence"/>
</dbReference>
<dbReference type="InterPro" id="IPR043740">
    <property type="entry name" value="DUF5685"/>
</dbReference>
<evidence type="ECO:0000256" key="1">
    <source>
        <dbReference type="SAM" id="MobiDB-lite"/>
    </source>
</evidence>
<evidence type="ECO:0000313" key="3">
    <source>
        <dbReference type="Proteomes" id="UP000467124"/>
    </source>
</evidence>
<feature type="compositionally biased region" description="Basic residues" evidence="1">
    <location>
        <begin position="313"/>
        <end position="331"/>
    </location>
</feature>
<feature type="region of interest" description="Disordered" evidence="1">
    <location>
        <begin position="284"/>
        <end position="355"/>
    </location>
</feature>
<proteinExistence type="predicted"/>